<accession>A0A916X6K8</accession>
<gene>
    <name evidence="2" type="ORF">GCM10011494_40000</name>
</gene>
<name>A0A916X6K8_9SPHN</name>
<dbReference type="Proteomes" id="UP000608154">
    <property type="component" value="Unassembled WGS sequence"/>
</dbReference>
<organism evidence="2 3">
    <name type="scientific">Novosphingobium endophyticum</name>
    <dbReference type="NCBI Taxonomy" id="1955250"/>
    <lineage>
        <taxon>Bacteria</taxon>
        <taxon>Pseudomonadati</taxon>
        <taxon>Pseudomonadota</taxon>
        <taxon>Alphaproteobacteria</taxon>
        <taxon>Sphingomonadales</taxon>
        <taxon>Sphingomonadaceae</taxon>
        <taxon>Novosphingobium</taxon>
    </lineage>
</organism>
<feature type="region of interest" description="Disordered" evidence="1">
    <location>
        <begin position="121"/>
        <end position="143"/>
    </location>
</feature>
<comment type="caution">
    <text evidence="2">The sequence shown here is derived from an EMBL/GenBank/DDBJ whole genome shotgun (WGS) entry which is preliminary data.</text>
</comment>
<evidence type="ECO:0000256" key="1">
    <source>
        <dbReference type="SAM" id="MobiDB-lite"/>
    </source>
</evidence>
<sequence length="143" mass="16291">MKTRKTRHQFYLPDDLSARLAAMAAEPGSSKTAILTDALTTWFERRAAHELDTRFAVRLDRQSRSADRMEEKLDFLTEALGLFVRHQLTLTAHQPTFDPETQRLGRLRYDEFVKAAGRLAARTAQAEPRPDRSLGRVHTGKGE</sequence>
<dbReference type="AlphaFoldDB" id="A0A916X6K8"/>
<evidence type="ECO:0000313" key="3">
    <source>
        <dbReference type="Proteomes" id="UP000608154"/>
    </source>
</evidence>
<feature type="compositionally biased region" description="Basic and acidic residues" evidence="1">
    <location>
        <begin position="128"/>
        <end position="143"/>
    </location>
</feature>
<dbReference type="EMBL" id="BMHK01000077">
    <property type="protein sequence ID" value="GGC17128.1"/>
    <property type="molecule type" value="Genomic_DNA"/>
</dbReference>
<reference evidence="2" key="2">
    <citation type="submission" date="2020-09" db="EMBL/GenBank/DDBJ databases">
        <authorList>
            <person name="Sun Q."/>
            <person name="Zhou Y."/>
        </authorList>
    </citation>
    <scope>NUCLEOTIDE SEQUENCE</scope>
    <source>
        <strain evidence="2">CGMCC 1.15095</strain>
    </source>
</reference>
<keyword evidence="3" id="KW-1185">Reference proteome</keyword>
<protein>
    <recommendedName>
        <fullName evidence="4">CopG family transcriptional regulator</fullName>
    </recommendedName>
</protein>
<evidence type="ECO:0000313" key="2">
    <source>
        <dbReference type="EMBL" id="GGC17128.1"/>
    </source>
</evidence>
<proteinExistence type="predicted"/>
<reference evidence="2" key="1">
    <citation type="journal article" date="2014" name="Int. J. Syst. Evol. Microbiol.">
        <title>Complete genome sequence of Corynebacterium casei LMG S-19264T (=DSM 44701T), isolated from a smear-ripened cheese.</title>
        <authorList>
            <consortium name="US DOE Joint Genome Institute (JGI-PGF)"/>
            <person name="Walter F."/>
            <person name="Albersmeier A."/>
            <person name="Kalinowski J."/>
            <person name="Ruckert C."/>
        </authorList>
    </citation>
    <scope>NUCLEOTIDE SEQUENCE</scope>
    <source>
        <strain evidence="2">CGMCC 1.15095</strain>
    </source>
</reference>
<dbReference type="RefSeq" id="WP_188773322.1">
    <property type="nucleotide sequence ID" value="NZ_BMHK01000077.1"/>
</dbReference>
<evidence type="ECO:0008006" key="4">
    <source>
        <dbReference type="Google" id="ProtNLM"/>
    </source>
</evidence>